<keyword evidence="1" id="KW-0812">Transmembrane</keyword>
<dbReference type="KEGG" id="naq:D0T90_06695"/>
<keyword evidence="3" id="KW-1185">Reference proteome</keyword>
<feature type="transmembrane region" description="Helical" evidence="1">
    <location>
        <begin position="53"/>
        <end position="80"/>
    </location>
</feature>
<keyword evidence="1" id="KW-0472">Membrane</keyword>
<dbReference type="AlphaFoldDB" id="A0A5P3MRI4"/>
<dbReference type="Proteomes" id="UP000325536">
    <property type="component" value="Chromosome"/>
</dbReference>
<protein>
    <submittedName>
        <fullName evidence="2">Uncharacterized protein</fullName>
    </submittedName>
</protein>
<reference evidence="2 3" key="1">
    <citation type="submission" date="2018-08" db="EMBL/GenBank/DDBJ databases">
        <title>Neisseria animalis ATCC 49930 complete genome.</title>
        <authorList>
            <person name="Veseli I.A."/>
            <person name="Mascarenhas dos Santos A.C."/>
            <person name="Buttler R."/>
            <person name="Pombert J.-F."/>
        </authorList>
    </citation>
    <scope>NUCLEOTIDE SEQUENCE [LARGE SCALE GENOMIC DNA]</scope>
    <source>
        <strain evidence="2 3">ATCC 49930</strain>
    </source>
</reference>
<dbReference type="EMBL" id="CP031699">
    <property type="protein sequence ID" value="QEY24213.1"/>
    <property type="molecule type" value="Genomic_DNA"/>
</dbReference>
<organism evidence="2 3">
    <name type="scientific">Neisseria animalis</name>
    <dbReference type="NCBI Taxonomy" id="492"/>
    <lineage>
        <taxon>Bacteria</taxon>
        <taxon>Pseudomonadati</taxon>
        <taxon>Pseudomonadota</taxon>
        <taxon>Betaproteobacteria</taxon>
        <taxon>Neisseriales</taxon>
        <taxon>Neisseriaceae</taxon>
        <taxon>Neisseria</taxon>
    </lineage>
</organism>
<sequence>MQTAFFVFSCKNKTMPLFKKLKQGLIHKVFYVAARLCRRPYCSNGSHLVVQQYLRILICFLSACKMMAAAVNMPTIFFLYQTFVPLRLC</sequence>
<evidence type="ECO:0000313" key="2">
    <source>
        <dbReference type="EMBL" id="QEY24213.1"/>
    </source>
</evidence>
<name>A0A5P3MRI4_NEIAN</name>
<accession>A0A5P3MRI4</accession>
<proteinExistence type="predicted"/>
<keyword evidence="1" id="KW-1133">Transmembrane helix</keyword>
<gene>
    <name evidence="2" type="ORF">D0T90_06695</name>
</gene>
<evidence type="ECO:0000313" key="3">
    <source>
        <dbReference type="Proteomes" id="UP000325536"/>
    </source>
</evidence>
<evidence type="ECO:0000256" key="1">
    <source>
        <dbReference type="SAM" id="Phobius"/>
    </source>
</evidence>